<evidence type="ECO:0000313" key="1">
    <source>
        <dbReference type="EMBL" id="CEK99321.1"/>
    </source>
</evidence>
<dbReference type="EMBL" id="HACG01052450">
    <property type="protein sequence ID" value="CEK99321.1"/>
    <property type="molecule type" value="Transcribed_RNA"/>
</dbReference>
<name>A0A0B7C3W5_9EUPU</name>
<organism evidence="1">
    <name type="scientific">Arion vulgaris</name>
    <dbReference type="NCBI Taxonomy" id="1028688"/>
    <lineage>
        <taxon>Eukaryota</taxon>
        <taxon>Metazoa</taxon>
        <taxon>Spiralia</taxon>
        <taxon>Lophotrochozoa</taxon>
        <taxon>Mollusca</taxon>
        <taxon>Gastropoda</taxon>
        <taxon>Heterobranchia</taxon>
        <taxon>Euthyneura</taxon>
        <taxon>Panpulmonata</taxon>
        <taxon>Eupulmonata</taxon>
        <taxon>Stylommatophora</taxon>
        <taxon>Helicina</taxon>
        <taxon>Arionoidea</taxon>
        <taxon>Arionidae</taxon>
        <taxon>Arion</taxon>
    </lineage>
</organism>
<feature type="non-terminal residue" evidence="1">
    <location>
        <position position="1"/>
    </location>
</feature>
<accession>A0A0B7C3W5</accession>
<protein>
    <submittedName>
        <fullName evidence="1">Uncharacterized protein</fullName>
    </submittedName>
</protein>
<gene>
    <name evidence="1" type="primary">ORF220996</name>
</gene>
<proteinExistence type="predicted"/>
<sequence length="73" mass="8394">SELTDQTFLDLVNATKEIRHIFLAVNSHMMDPILEMASMANLFTRDYQWIIMSNTSCLNALNKTLLRKSSVVF</sequence>
<reference evidence="1" key="1">
    <citation type="submission" date="2014-12" db="EMBL/GenBank/DDBJ databases">
        <title>Insight into the proteome of Arion vulgaris.</title>
        <authorList>
            <person name="Aradska J."/>
            <person name="Bulat T."/>
            <person name="Smidak R."/>
            <person name="Sarate P."/>
            <person name="Gangsoo J."/>
            <person name="Sialana F."/>
            <person name="Bilban M."/>
            <person name="Lubec G."/>
        </authorList>
    </citation>
    <scope>NUCLEOTIDE SEQUENCE</scope>
    <source>
        <tissue evidence="1">Skin</tissue>
    </source>
</reference>
<feature type="non-terminal residue" evidence="1">
    <location>
        <position position="73"/>
    </location>
</feature>
<dbReference type="Gene3D" id="3.40.50.2300">
    <property type="match status" value="1"/>
</dbReference>
<dbReference type="AlphaFoldDB" id="A0A0B7C3W5"/>